<keyword evidence="7" id="KW-1185">Reference proteome</keyword>
<evidence type="ECO:0000256" key="5">
    <source>
        <dbReference type="ARBA" id="ARBA00047503"/>
    </source>
</evidence>
<protein>
    <recommendedName>
        <fullName evidence="4">lipopolysaccharide heptosyltransferase II</fullName>
        <ecNumber evidence="4">2.4.99.24</ecNumber>
    </recommendedName>
</protein>
<dbReference type="Proteomes" id="UP000004931">
    <property type="component" value="Unassembled WGS sequence"/>
</dbReference>
<evidence type="ECO:0000256" key="2">
    <source>
        <dbReference type="ARBA" id="ARBA00022679"/>
    </source>
</evidence>
<sequence length="352" mass="38671">MSSSAKKILIVGPSWVGDMVMAQSLFITLKQQHPNGIIDVLAPAWSLPILERMPEIRRGIAMPVGHGKLALGMRAKLGRGLQVERYDQAIVLPNSLKSALVPLFASIPERTGWRGEMRYGLINDIRLLNKDRYPLMVQRFVALAYEPFAPLPEQLPQPRLQIDSEHITGLLYRYAIPDNKPILALCPGAEFGPSKRWPEQHYAAVAQHFIELNWTVLLFGSGNDKAVAKSIRDQLPVEQQARCISLAGQTELAQAVDIMSQASAVVSNDSGLMHVAAALKLPLVVVYGSTSPTFTPPLSDNVAVEQLSVDCGPCFERECPLADNLQPMKCLNELQPDRIISALDDLLASANQ</sequence>
<dbReference type="InterPro" id="IPR051199">
    <property type="entry name" value="LPS_LOS_Heptosyltrfase"/>
</dbReference>
<dbReference type="GO" id="GO:0008713">
    <property type="term" value="F:ADP-heptose-lipopolysaccharide heptosyltransferase activity"/>
    <property type="evidence" value="ECO:0007669"/>
    <property type="project" value="UniProtKB-EC"/>
</dbReference>
<comment type="catalytic activity">
    <reaction evidence="5">
        <text>an L-alpha-D-Hep-(1-&gt;5)-[alpha-Kdo-(2-&gt;4)]-alpha-Kdo-(2-&gt;6)-lipid A + ADP-L-glycero-beta-D-manno-heptose = an L-alpha-D-Hep-(1-&gt;3)-L-alpha-D-Hep-(1-&gt;5)-[alpha-Kdo-(2-&gt;4)]-alpha-Kdo-(2-&gt;6)-lipid A + ADP + H(+)</text>
        <dbReference type="Rhea" id="RHEA:74071"/>
        <dbReference type="ChEBI" id="CHEBI:15378"/>
        <dbReference type="ChEBI" id="CHEBI:61506"/>
        <dbReference type="ChEBI" id="CHEBI:193068"/>
        <dbReference type="ChEBI" id="CHEBI:193069"/>
        <dbReference type="ChEBI" id="CHEBI:456216"/>
        <dbReference type="EC" id="2.4.99.24"/>
    </reaction>
</comment>
<dbReference type="InterPro" id="IPR011910">
    <property type="entry name" value="RfaF"/>
</dbReference>
<gene>
    <name evidence="6" type="ORF">GP2143_15961</name>
</gene>
<dbReference type="FunFam" id="3.40.50.2000:FF:000023">
    <property type="entry name" value="ADP-heptose--LPS heptosyltransferase II"/>
    <property type="match status" value="1"/>
</dbReference>
<reference evidence="6 7" key="1">
    <citation type="journal article" date="2010" name="J. Bacteriol.">
        <title>Genome sequence of the oligotrophic marine Gammaproteobacterium HTCC2143, isolated from the Oregon Coast.</title>
        <authorList>
            <person name="Oh H.M."/>
            <person name="Kang I."/>
            <person name="Ferriera S."/>
            <person name="Giovannoni S.J."/>
            <person name="Cho J.C."/>
        </authorList>
    </citation>
    <scope>NUCLEOTIDE SEQUENCE [LARGE SCALE GENOMIC DNA]</scope>
    <source>
        <strain evidence="6 7">HTCC2143</strain>
    </source>
</reference>
<evidence type="ECO:0000256" key="3">
    <source>
        <dbReference type="ARBA" id="ARBA00043995"/>
    </source>
</evidence>
<dbReference type="GO" id="GO:0005829">
    <property type="term" value="C:cytosol"/>
    <property type="evidence" value="ECO:0007669"/>
    <property type="project" value="TreeGrafter"/>
</dbReference>
<evidence type="ECO:0000256" key="4">
    <source>
        <dbReference type="ARBA" id="ARBA00044042"/>
    </source>
</evidence>
<dbReference type="NCBIfam" id="TIGR02195">
    <property type="entry name" value="heptsyl_trn_II"/>
    <property type="match status" value="1"/>
</dbReference>
<organism evidence="6 7">
    <name type="scientific">marine gamma proteobacterium HTCC2143</name>
    <dbReference type="NCBI Taxonomy" id="247633"/>
    <lineage>
        <taxon>Bacteria</taxon>
        <taxon>Pseudomonadati</taxon>
        <taxon>Pseudomonadota</taxon>
        <taxon>Gammaproteobacteria</taxon>
        <taxon>Cellvibrionales</taxon>
        <taxon>Spongiibacteraceae</taxon>
        <taxon>BD1-7 clade</taxon>
    </lineage>
</organism>
<evidence type="ECO:0000313" key="7">
    <source>
        <dbReference type="Proteomes" id="UP000004931"/>
    </source>
</evidence>
<dbReference type="InterPro" id="IPR002201">
    <property type="entry name" value="Glyco_trans_9"/>
</dbReference>
<evidence type="ECO:0000313" key="6">
    <source>
        <dbReference type="EMBL" id="EAW32766.1"/>
    </source>
</evidence>
<dbReference type="AlphaFoldDB" id="A0Y9G2"/>
<evidence type="ECO:0000256" key="1">
    <source>
        <dbReference type="ARBA" id="ARBA00022676"/>
    </source>
</evidence>
<dbReference type="CDD" id="cd03789">
    <property type="entry name" value="GT9_LPS_heptosyltransferase"/>
    <property type="match status" value="1"/>
</dbReference>
<proteinExistence type="inferred from homology"/>
<dbReference type="EMBL" id="AAVT01000001">
    <property type="protein sequence ID" value="EAW32766.1"/>
    <property type="molecule type" value="Genomic_DNA"/>
</dbReference>
<comment type="caution">
    <text evidence="6">The sequence shown here is derived from an EMBL/GenBank/DDBJ whole genome shotgun (WGS) entry which is preliminary data.</text>
</comment>
<dbReference type="eggNOG" id="COG0859">
    <property type="taxonomic scope" value="Bacteria"/>
</dbReference>
<dbReference type="PANTHER" id="PTHR30160">
    <property type="entry name" value="TETRAACYLDISACCHARIDE 4'-KINASE-RELATED"/>
    <property type="match status" value="1"/>
</dbReference>
<accession>A0Y9G2</accession>
<keyword evidence="2 6" id="KW-0808">Transferase</keyword>
<name>A0Y9G2_9GAMM</name>
<dbReference type="GO" id="GO:0009244">
    <property type="term" value="P:lipopolysaccharide core region biosynthetic process"/>
    <property type="evidence" value="ECO:0007669"/>
    <property type="project" value="TreeGrafter"/>
</dbReference>
<dbReference type="PANTHER" id="PTHR30160:SF7">
    <property type="entry name" value="ADP-HEPTOSE--LPS HEPTOSYLTRANSFERASE 2"/>
    <property type="match status" value="1"/>
</dbReference>
<dbReference type="STRING" id="247633.GP2143_15961"/>
<dbReference type="SUPFAM" id="SSF53756">
    <property type="entry name" value="UDP-Glycosyltransferase/glycogen phosphorylase"/>
    <property type="match status" value="1"/>
</dbReference>
<comment type="similarity">
    <text evidence="3">Belongs to the glycosyltransferase 9 family.</text>
</comment>
<dbReference type="OrthoDB" id="9797795at2"/>
<dbReference type="Pfam" id="PF01075">
    <property type="entry name" value="Glyco_transf_9"/>
    <property type="match status" value="1"/>
</dbReference>
<dbReference type="EC" id="2.4.99.24" evidence="4"/>
<keyword evidence="1" id="KW-0328">Glycosyltransferase</keyword>
<dbReference type="Gene3D" id="3.40.50.2000">
    <property type="entry name" value="Glycogen Phosphorylase B"/>
    <property type="match status" value="2"/>
</dbReference>